<evidence type="ECO:0000259" key="4">
    <source>
        <dbReference type="PROSITE" id="PS01124"/>
    </source>
</evidence>
<keyword evidence="3" id="KW-0804">Transcription</keyword>
<dbReference type="InterPro" id="IPR003313">
    <property type="entry name" value="AraC-bd"/>
</dbReference>
<dbReference type="PRINTS" id="PR00032">
    <property type="entry name" value="HTHARAC"/>
</dbReference>
<dbReference type="PROSITE" id="PS01124">
    <property type="entry name" value="HTH_ARAC_FAMILY_2"/>
    <property type="match status" value="1"/>
</dbReference>
<evidence type="ECO:0000256" key="1">
    <source>
        <dbReference type="ARBA" id="ARBA00023015"/>
    </source>
</evidence>
<comment type="caution">
    <text evidence="5">The sequence shown here is derived from an EMBL/GenBank/DDBJ whole genome shotgun (WGS) entry which is preliminary data.</text>
</comment>
<accession>A0A9D1WWX0</accession>
<dbReference type="AlphaFoldDB" id="A0A9D1WWX0"/>
<dbReference type="SUPFAM" id="SSF51215">
    <property type="entry name" value="Regulatory protein AraC"/>
    <property type="match status" value="1"/>
</dbReference>
<dbReference type="Proteomes" id="UP000886721">
    <property type="component" value="Unassembled WGS sequence"/>
</dbReference>
<dbReference type="EMBL" id="DXEM01000031">
    <property type="protein sequence ID" value="HIX68326.1"/>
    <property type="molecule type" value="Genomic_DNA"/>
</dbReference>
<feature type="domain" description="HTH araC/xylS-type" evidence="4">
    <location>
        <begin position="179"/>
        <end position="277"/>
    </location>
</feature>
<evidence type="ECO:0000313" key="6">
    <source>
        <dbReference type="Proteomes" id="UP000886721"/>
    </source>
</evidence>
<keyword evidence="1" id="KW-0805">Transcription regulation</keyword>
<dbReference type="PANTHER" id="PTHR43280:SF28">
    <property type="entry name" value="HTH-TYPE TRANSCRIPTIONAL ACTIVATOR RHAS"/>
    <property type="match status" value="1"/>
</dbReference>
<reference evidence="5" key="1">
    <citation type="journal article" date="2021" name="PeerJ">
        <title>Extensive microbial diversity within the chicken gut microbiome revealed by metagenomics and culture.</title>
        <authorList>
            <person name="Gilroy R."/>
            <person name="Ravi A."/>
            <person name="Getino M."/>
            <person name="Pursley I."/>
            <person name="Horton D.L."/>
            <person name="Alikhan N.F."/>
            <person name="Baker D."/>
            <person name="Gharbi K."/>
            <person name="Hall N."/>
            <person name="Watson M."/>
            <person name="Adriaenssens E.M."/>
            <person name="Foster-Nyarko E."/>
            <person name="Jarju S."/>
            <person name="Secka A."/>
            <person name="Antonio M."/>
            <person name="Oren A."/>
            <person name="Chaudhuri R.R."/>
            <person name="La Ragione R."/>
            <person name="Hildebrand F."/>
            <person name="Pallen M.J."/>
        </authorList>
    </citation>
    <scope>NUCLEOTIDE SEQUENCE</scope>
    <source>
        <strain evidence="5">CHK191-13928</strain>
    </source>
</reference>
<organism evidence="5 6">
    <name type="scientific">Candidatus Anaerostipes excrementavium</name>
    <dbReference type="NCBI Taxonomy" id="2838463"/>
    <lineage>
        <taxon>Bacteria</taxon>
        <taxon>Bacillati</taxon>
        <taxon>Bacillota</taxon>
        <taxon>Clostridia</taxon>
        <taxon>Lachnospirales</taxon>
        <taxon>Lachnospiraceae</taxon>
        <taxon>Anaerostipes</taxon>
    </lineage>
</organism>
<dbReference type="SMART" id="SM00342">
    <property type="entry name" value="HTH_ARAC"/>
    <property type="match status" value="1"/>
</dbReference>
<dbReference type="InterPro" id="IPR020449">
    <property type="entry name" value="Tscrpt_reg_AraC-type_HTH"/>
</dbReference>
<dbReference type="SUPFAM" id="SSF46689">
    <property type="entry name" value="Homeodomain-like"/>
    <property type="match status" value="2"/>
</dbReference>
<dbReference type="PANTHER" id="PTHR43280">
    <property type="entry name" value="ARAC-FAMILY TRANSCRIPTIONAL REGULATOR"/>
    <property type="match status" value="1"/>
</dbReference>
<dbReference type="CDD" id="cd06986">
    <property type="entry name" value="cupin_MmsR-like_N"/>
    <property type="match status" value="1"/>
</dbReference>
<protein>
    <submittedName>
        <fullName evidence="5">AraC family transcriptional regulator</fullName>
    </submittedName>
</protein>
<evidence type="ECO:0000256" key="3">
    <source>
        <dbReference type="ARBA" id="ARBA00023163"/>
    </source>
</evidence>
<dbReference type="Gene3D" id="1.10.10.60">
    <property type="entry name" value="Homeodomain-like"/>
    <property type="match status" value="2"/>
</dbReference>
<keyword evidence="2" id="KW-0238">DNA-binding</keyword>
<dbReference type="InterPro" id="IPR009057">
    <property type="entry name" value="Homeodomain-like_sf"/>
</dbReference>
<dbReference type="Gene3D" id="2.60.120.280">
    <property type="entry name" value="Regulatory protein AraC"/>
    <property type="match status" value="1"/>
</dbReference>
<name>A0A9D1WWX0_9FIRM</name>
<proteinExistence type="predicted"/>
<reference evidence="5" key="2">
    <citation type="submission" date="2021-04" db="EMBL/GenBank/DDBJ databases">
        <authorList>
            <person name="Gilroy R."/>
        </authorList>
    </citation>
    <scope>NUCLEOTIDE SEQUENCE</scope>
    <source>
        <strain evidence="5">CHK191-13928</strain>
    </source>
</reference>
<dbReference type="Pfam" id="PF02311">
    <property type="entry name" value="AraC_binding"/>
    <property type="match status" value="1"/>
</dbReference>
<dbReference type="Pfam" id="PF12833">
    <property type="entry name" value="HTH_18"/>
    <property type="match status" value="1"/>
</dbReference>
<dbReference type="InterPro" id="IPR018060">
    <property type="entry name" value="HTH_AraC"/>
</dbReference>
<sequence length="288" mass="33720">MDDLIFNIFPNEQYMDLTLYQYGWERCKPSHSFGPVIRNHYLFHYILNGKGVLYTTDSTGNTHTCSISKHQGFLISPRQVNTYIADENDPWEYAWIEFDGLRAKEYLDNAGLTIDHPIYRSDKKDPQFENELLTIVKNDNTASPLSQIGHLYLFLDLLIKTSFNSKDLSASKVKDFYIREAITFIEQNYMRSITIEDIAQFCNLNRSYLGKLFKETVRKTPQQFLIYYRMKQASELLRLSDMSINEIGKSVGYQNQLHFSRAFKNVYGQSPSQWRKANQRFGSNSLKK</sequence>
<dbReference type="InterPro" id="IPR037923">
    <property type="entry name" value="HTH-like"/>
</dbReference>
<evidence type="ECO:0000256" key="2">
    <source>
        <dbReference type="ARBA" id="ARBA00023125"/>
    </source>
</evidence>
<evidence type="ECO:0000313" key="5">
    <source>
        <dbReference type="EMBL" id="HIX68326.1"/>
    </source>
</evidence>
<dbReference type="GO" id="GO:0003700">
    <property type="term" value="F:DNA-binding transcription factor activity"/>
    <property type="evidence" value="ECO:0007669"/>
    <property type="project" value="InterPro"/>
</dbReference>
<gene>
    <name evidence="5" type="ORF">H9735_09470</name>
</gene>
<dbReference type="GO" id="GO:0043565">
    <property type="term" value="F:sequence-specific DNA binding"/>
    <property type="evidence" value="ECO:0007669"/>
    <property type="project" value="InterPro"/>
</dbReference>